<keyword evidence="1" id="KW-0378">Hydrolase</keyword>
<dbReference type="PANTHER" id="PTHR11439:SF483">
    <property type="entry name" value="PEPTIDE SYNTHASE GLIP-LIKE, PUTATIVE (AFU_ORTHOLOGUE AFUA_3G12920)-RELATED"/>
    <property type="match status" value="1"/>
</dbReference>
<evidence type="ECO:0000313" key="6">
    <source>
        <dbReference type="Proteomes" id="UP000299102"/>
    </source>
</evidence>
<dbReference type="Gene3D" id="4.10.60.10">
    <property type="entry name" value="Zinc finger, CCHC-type"/>
    <property type="match status" value="1"/>
</dbReference>
<keyword evidence="6" id="KW-1185">Reference proteome</keyword>
<dbReference type="PANTHER" id="PTHR11439">
    <property type="entry name" value="GAG-POL-RELATED RETROTRANSPOSON"/>
    <property type="match status" value="1"/>
</dbReference>
<evidence type="ECO:0000259" key="4">
    <source>
        <dbReference type="PROSITE" id="PS50158"/>
    </source>
</evidence>
<dbReference type="STRING" id="151549.A0A4C1T9G5"/>
<keyword evidence="1" id="KW-0064">Aspartyl protease</keyword>
<dbReference type="InterPro" id="IPR001878">
    <property type="entry name" value="Znf_CCHC"/>
</dbReference>
<evidence type="ECO:0000256" key="2">
    <source>
        <dbReference type="PROSITE-ProRule" id="PRU00047"/>
    </source>
</evidence>
<dbReference type="AlphaFoldDB" id="A0A4C1T9G5"/>
<dbReference type="InterPro" id="IPR043502">
    <property type="entry name" value="DNA/RNA_pol_sf"/>
</dbReference>
<gene>
    <name evidence="5" type="primary">GIP</name>
    <name evidence="5" type="ORF">EVAR_74180_1</name>
</gene>
<dbReference type="Proteomes" id="UP000299102">
    <property type="component" value="Unassembled WGS sequence"/>
</dbReference>
<keyword evidence="2" id="KW-0479">Metal-binding</keyword>
<name>A0A4C1T9G5_EUMVA</name>
<dbReference type="Pfam" id="PF25597">
    <property type="entry name" value="SH3_retrovirus"/>
    <property type="match status" value="1"/>
</dbReference>
<feature type="domain" description="CCHC-type" evidence="4">
    <location>
        <begin position="226"/>
        <end position="242"/>
    </location>
</feature>
<reference evidence="5 6" key="1">
    <citation type="journal article" date="2019" name="Commun. Biol.">
        <title>The bagworm genome reveals a unique fibroin gene that provides high tensile strength.</title>
        <authorList>
            <person name="Kono N."/>
            <person name="Nakamura H."/>
            <person name="Ohtoshi R."/>
            <person name="Tomita M."/>
            <person name="Numata K."/>
            <person name="Arakawa K."/>
        </authorList>
    </citation>
    <scope>NUCLEOTIDE SEQUENCE [LARGE SCALE GENOMIC DNA]</scope>
</reference>
<feature type="compositionally biased region" description="Acidic residues" evidence="3">
    <location>
        <begin position="494"/>
        <end position="505"/>
    </location>
</feature>
<dbReference type="GO" id="GO:0004190">
    <property type="term" value="F:aspartic-type endopeptidase activity"/>
    <property type="evidence" value="ECO:0007669"/>
    <property type="project" value="UniProtKB-KW"/>
</dbReference>
<dbReference type="InterPro" id="IPR036875">
    <property type="entry name" value="Znf_CCHC_sf"/>
</dbReference>
<dbReference type="Pfam" id="PF22936">
    <property type="entry name" value="Pol_BBD"/>
    <property type="match status" value="1"/>
</dbReference>
<dbReference type="InterPro" id="IPR057670">
    <property type="entry name" value="SH3_retrovirus"/>
</dbReference>
<accession>A0A4C1T9G5</accession>
<dbReference type="InterPro" id="IPR054722">
    <property type="entry name" value="PolX-like_BBD"/>
</dbReference>
<dbReference type="GO" id="GO:0003676">
    <property type="term" value="F:nucleic acid binding"/>
    <property type="evidence" value="ECO:0007669"/>
    <property type="project" value="InterPro"/>
</dbReference>
<proteinExistence type="predicted"/>
<feature type="compositionally biased region" description="Acidic residues" evidence="3">
    <location>
        <begin position="477"/>
        <end position="487"/>
    </location>
</feature>
<protein>
    <submittedName>
        <fullName evidence="5">Copia protein</fullName>
    </submittedName>
</protein>
<dbReference type="EMBL" id="BGZK01004763">
    <property type="protein sequence ID" value="GBP10776.1"/>
    <property type="molecule type" value="Genomic_DNA"/>
</dbReference>
<dbReference type="PROSITE" id="PS50158">
    <property type="entry name" value="ZF_CCHC"/>
    <property type="match status" value="1"/>
</dbReference>
<dbReference type="InterPro" id="IPR013103">
    <property type="entry name" value="RVT_2"/>
</dbReference>
<dbReference type="CDD" id="cd09272">
    <property type="entry name" value="RNase_HI_RT_Ty1"/>
    <property type="match status" value="1"/>
</dbReference>
<dbReference type="GO" id="GO:0008270">
    <property type="term" value="F:zinc ion binding"/>
    <property type="evidence" value="ECO:0007669"/>
    <property type="project" value="UniProtKB-KW"/>
</dbReference>
<dbReference type="SUPFAM" id="SSF57756">
    <property type="entry name" value="Retrovirus zinc finger-like domains"/>
    <property type="match status" value="1"/>
</dbReference>
<dbReference type="GO" id="GO:0071897">
    <property type="term" value="P:DNA biosynthetic process"/>
    <property type="evidence" value="ECO:0007669"/>
    <property type="project" value="UniProtKB-ARBA"/>
</dbReference>
<feature type="region of interest" description="Disordered" evidence="3">
    <location>
        <begin position="475"/>
        <end position="517"/>
    </location>
</feature>
<evidence type="ECO:0000313" key="5">
    <source>
        <dbReference type="EMBL" id="GBP10776.1"/>
    </source>
</evidence>
<evidence type="ECO:0000256" key="3">
    <source>
        <dbReference type="SAM" id="MobiDB-lite"/>
    </source>
</evidence>
<sequence length="1040" mass="119724">MEEIGVKIISIKKYGFEVWCFQVKALLESINAWGIVEGAELRPADNVSGLQKDFDLRSGKAKRILISSLEPAELKNILNCDTPKRIFDKLCSLYQQKDETQLQFLMQKFFKLEFSCNMKDFLADVESLLAQIKAQGEDISETMIINKIISSLPEAYSNFSTAWESTAANERNLNNLTSRLLKEEIKLNEKNGLNVSNNSAFRSSLQCYKCKGDHKIKDCPGMRNTKCFACNKFGHMSKYCRSKMKFNRQQQHKDGGGRNRVDGNASHADLSPIIFNCQVVERECNAVDAQEWYRFILDSGASNHMVNENWFNYMNNIRQLQQHAKISVAKKGEHLISKSQGDVLLNTESGPIYLTEVLMVPGLEKNLISIRELTRKNYNVNFYGDMVEIRNNENGAQRQRLKSTKHQPSYGIMKKPDLNKLHPFGTVAYVNIPRQIRKGKFEARSEKMKLVGYTTNGFRFYDEINEKAKIKDAVNEGTDDNENEEVENSVNIDNEIEEMGADDGVENNNQSGERRKRKAPKYLSDYEVYNTAMFAYTTILHDVPSTFEEAYQDKEWKKSIEEEVAEINKKHTWTIVKDEGQPRIDGIWVFNVKKNCDDTVRRKARLVARGCKQRYGSFGDVYAPVANSVTVRSFISMALHKNFNIHQLDVKCAFLNGELREDVFMTVPPPFEGKLCKLNRSIYGLKQSALCWNNEFNKKILKIGFVRSENDYCLYKRKSLFLLLYVDDILLCGGDSSEIETVKNYLKEQFEIKDLGEVKEFLGIQIVKLENGDLKLAQTNNIINLLKRFGFENSKYKETPIERNWNSEKEDYSCVEWNQHTYRQAIGGLLYISIWTRPDIAYAVNTLSRHQEVFGNVHINAVKRIFRYLNATKSEGLIYSKIKQGSSLCGYSDASWGEAEDRKSTTGYCFKSFGNLLSWRATKQKTISLSSTEAEYVALSTAAQEGVWLKRLLNEYEVSSKDEIFDMYVDNQGAKCIAEQLETRRSKHIELKYHFIRQQVQDGKIKLKYIQTDCQLADIFTKPLAKNKFCLFKNLLNIKD</sequence>
<dbReference type="SUPFAM" id="SSF56672">
    <property type="entry name" value="DNA/RNA polymerases"/>
    <property type="match status" value="1"/>
</dbReference>
<keyword evidence="1" id="KW-0645">Protease</keyword>
<dbReference type="Pfam" id="PF14223">
    <property type="entry name" value="Retrotran_gag_2"/>
    <property type="match status" value="1"/>
</dbReference>
<evidence type="ECO:0000256" key="1">
    <source>
        <dbReference type="ARBA" id="ARBA00022750"/>
    </source>
</evidence>
<organism evidence="5 6">
    <name type="scientific">Eumeta variegata</name>
    <name type="common">Bagworm moth</name>
    <name type="synonym">Eumeta japonica</name>
    <dbReference type="NCBI Taxonomy" id="151549"/>
    <lineage>
        <taxon>Eukaryota</taxon>
        <taxon>Metazoa</taxon>
        <taxon>Ecdysozoa</taxon>
        <taxon>Arthropoda</taxon>
        <taxon>Hexapoda</taxon>
        <taxon>Insecta</taxon>
        <taxon>Pterygota</taxon>
        <taxon>Neoptera</taxon>
        <taxon>Endopterygota</taxon>
        <taxon>Lepidoptera</taxon>
        <taxon>Glossata</taxon>
        <taxon>Ditrysia</taxon>
        <taxon>Tineoidea</taxon>
        <taxon>Psychidae</taxon>
        <taxon>Oiketicinae</taxon>
        <taxon>Eumeta</taxon>
    </lineage>
</organism>
<comment type="caution">
    <text evidence="5">The sequence shown here is derived from an EMBL/GenBank/DDBJ whole genome shotgun (WGS) entry which is preliminary data.</text>
</comment>
<dbReference type="Pfam" id="PF07727">
    <property type="entry name" value="RVT_2"/>
    <property type="match status" value="1"/>
</dbReference>
<keyword evidence="2" id="KW-0863">Zinc-finger</keyword>
<keyword evidence="2" id="KW-0862">Zinc</keyword>
<dbReference type="SMART" id="SM00343">
    <property type="entry name" value="ZnF_C2HC"/>
    <property type="match status" value="2"/>
</dbReference>
<dbReference type="OrthoDB" id="439192at2759"/>